<protein>
    <submittedName>
        <fullName evidence="8">Site-specific recombinase XerD</fullName>
    </submittedName>
</protein>
<dbReference type="GO" id="GO:0003677">
    <property type="term" value="F:DNA binding"/>
    <property type="evidence" value="ECO:0007669"/>
    <property type="project" value="UniProtKB-UniRule"/>
</dbReference>
<dbReference type="InterPro" id="IPR050090">
    <property type="entry name" value="Tyrosine_recombinase_XerCD"/>
</dbReference>
<dbReference type="Gene3D" id="1.10.150.130">
    <property type="match status" value="1"/>
</dbReference>
<feature type="domain" description="Tyr recombinase" evidence="6">
    <location>
        <begin position="113"/>
        <end position="308"/>
    </location>
</feature>
<dbReference type="RefSeq" id="WP_087142535.1">
    <property type="nucleotide sequence ID" value="NZ_FUKI01000051.1"/>
</dbReference>
<evidence type="ECO:0000259" key="7">
    <source>
        <dbReference type="PROSITE" id="PS51900"/>
    </source>
</evidence>
<dbReference type="PROSITE" id="PS51898">
    <property type="entry name" value="TYR_RECOMBINASE"/>
    <property type="match status" value="1"/>
</dbReference>
<dbReference type="GO" id="GO:0006310">
    <property type="term" value="P:DNA recombination"/>
    <property type="evidence" value="ECO:0007669"/>
    <property type="project" value="UniProtKB-KW"/>
</dbReference>
<dbReference type="OrthoDB" id="9801717at2"/>
<name>A0A1R4H2G8_9GAMM</name>
<dbReference type="PANTHER" id="PTHR30349">
    <property type="entry name" value="PHAGE INTEGRASE-RELATED"/>
    <property type="match status" value="1"/>
</dbReference>
<dbReference type="InterPro" id="IPR010998">
    <property type="entry name" value="Integrase_recombinase_N"/>
</dbReference>
<accession>A0A1R4H2G8</accession>
<dbReference type="PANTHER" id="PTHR30349:SF41">
    <property type="entry name" value="INTEGRASE_RECOMBINASE PROTEIN MJ0367-RELATED"/>
    <property type="match status" value="1"/>
</dbReference>
<dbReference type="Pfam" id="PF00589">
    <property type="entry name" value="Phage_integrase"/>
    <property type="match status" value="1"/>
</dbReference>
<dbReference type="Proteomes" id="UP000195667">
    <property type="component" value="Unassembled WGS sequence"/>
</dbReference>
<evidence type="ECO:0000256" key="3">
    <source>
        <dbReference type="ARBA" id="ARBA00023125"/>
    </source>
</evidence>
<organism evidence="8 9">
    <name type="scientific">Crenothrix polyspora</name>
    <dbReference type="NCBI Taxonomy" id="360316"/>
    <lineage>
        <taxon>Bacteria</taxon>
        <taxon>Pseudomonadati</taxon>
        <taxon>Pseudomonadota</taxon>
        <taxon>Gammaproteobacteria</taxon>
        <taxon>Methylococcales</taxon>
        <taxon>Crenotrichaceae</taxon>
        <taxon>Crenothrix</taxon>
    </lineage>
</organism>
<evidence type="ECO:0000256" key="5">
    <source>
        <dbReference type="PROSITE-ProRule" id="PRU01248"/>
    </source>
</evidence>
<dbReference type="PROSITE" id="PS51900">
    <property type="entry name" value="CB"/>
    <property type="match status" value="1"/>
</dbReference>
<dbReference type="SUPFAM" id="SSF56349">
    <property type="entry name" value="DNA breaking-rejoining enzymes"/>
    <property type="match status" value="1"/>
</dbReference>
<comment type="similarity">
    <text evidence="1">Belongs to the 'phage' integrase family.</text>
</comment>
<dbReference type="InterPro" id="IPR013762">
    <property type="entry name" value="Integrase-like_cat_sf"/>
</dbReference>
<evidence type="ECO:0000256" key="4">
    <source>
        <dbReference type="ARBA" id="ARBA00023172"/>
    </source>
</evidence>
<evidence type="ECO:0000313" key="8">
    <source>
        <dbReference type="EMBL" id="SJM90431.1"/>
    </source>
</evidence>
<feature type="domain" description="Core-binding (CB)" evidence="7">
    <location>
        <begin position="7"/>
        <end position="92"/>
    </location>
</feature>
<sequence>MADTNETGFPAIRKEFLGFLKYSKGHSDATCYNYNSDLNRWQKWLLSEQLNWRQCSANDVEHFVSYLSREGVGAHAVARKISCLATFYKWAKRNHKVQEDPIYQIEKPKRPRRIPVWLETEEQAALLKATRNYDDIPDNIFGRSRASSLKIRQRYDLLFELIQKSGLRISEALGLKVAHVRVVDGVAKHVRVIGKGDKERQVPLPESFGRVLALSLAGKGGEDYVFAKKAGAKAPGAHAVRAYLKKLIDKAGIDKKVTPHKLRHTYATRLLEKDVQLVDIQALLGHESIATTQIYTHAGQERLSKLVADI</sequence>
<dbReference type="InterPro" id="IPR011010">
    <property type="entry name" value="DNA_brk_join_enz"/>
</dbReference>
<dbReference type="InterPro" id="IPR004107">
    <property type="entry name" value="Integrase_SAM-like_N"/>
</dbReference>
<evidence type="ECO:0000256" key="2">
    <source>
        <dbReference type="ARBA" id="ARBA00022908"/>
    </source>
</evidence>
<keyword evidence="2" id="KW-0229">DNA integration</keyword>
<evidence type="ECO:0000256" key="1">
    <source>
        <dbReference type="ARBA" id="ARBA00008857"/>
    </source>
</evidence>
<evidence type="ECO:0000259" key="6">
    <source>
        <dbReference type="PROSITE" id="PS51898"/>
    </source>
</evidence>
<reference evidence="9" key="1">
    <citation type="submission" date="2017-02" db="EMBL/GenBank/DDBJ databases">
        <authorList>
            <person name="Daims H."/>
        </authorList>
    </citation>
    <scope>NUCLEOTIDE SEQUENCE [LARGE SCALE GENOMIC DNA]</scope>
</reference>
<keyword evidence="4" id="KW-0233">DNA recombination</keyword>
<dbReference type="InterPro" id="IPR002104">
    <property type="entry name" value="Integrase_catalytic"/>
</dbReference>
<dbReference type="Gene3D" id="1.10.443.10">
    <property type="entry name" value="Intergrase catalytic core"/>
    <property type="match status" value="1"/>
</dbReference>
<keyword evidence="9" id="KW-1185">Reference proteome</keyword>
<dbReference type="InterPro" id="IPR044068">
    <property type="entry name" value="CB"/>
</dbReference>
<evidence type="ECO:0000313" key="9">
    <source>
        <dbReference type="Proteomes" id="UP000195667"/>
    </source>
</evidence>
<gene>
    <name evidence="8" type="ORF">CRENPOLYSF1_1440007</name>
</gene>
<keyword evidence="3 5" id="KW-0238">DNA-binding</keyword>
<dbReference type="EMBL" id="FUKI01000051">
    <property type="protein sequence ID" value="SJM90431.1"/>
    <property type="molecule type" value="Genomic_DNA"/>
</dbReference>
<proteinExistence type="inferred from homology"/>
<dbReference type="Pfam" id="PF02899">
    <property type="entry name" value="Phage_int_SAM_1"/>
    <property type="match status" value="1"/>
</dbReference>
<dbReference type="GO" id="GO:0015074">
    <property type="term" value="P:DNA integration"/>
    <property type="evidence" value="ECO:0007669"/>
    <property type="project" value="UniProtKB-KW"/>
</dbReference>
<dbReference type="AlphaFoldDB" id="A0A1R4H2G8"/>